<reference evidence="9" key="1">
    <citation type="submission" date="2016-04" db="EMBL/GenBank/DDBJ databases">
        <authorList>
            <person name="Evans L.H."/>
            <person name="Alamgir A."/>
            <person name="Owens N."/>
            <person name="Weber N.D."/>
            <person name="Virtaneva K."/>
            <person name="Barbian K."/>
            <person name="Babar A."/>
            <person name="Rosenke K."/>
        </authorList>
    </citation>
    <scope>NUCLEOTIDE SEQUENCE</scope>
    <source>
        <strain evidence="9">86</strain>
    </source>
</reference>
<dbReference type="GO" id="GO:0006094">
    <property type="term" value="P:gluconeogenesis"/>
    <property type="evidence" value="ECO:0007669"/>
    <property type="project" value="UniProtKB-KW"/>
</dbReference>
<evidence type="ECO:0000256" key="7">
    <source>
        <dbReference type="ARBA" id="ARBA00029321"/>
    </source>
</evidence>
<comment type="similarity">
    <text evidence="2">Belongs to the archaeal-type GPI family.</text>
</comment>
<evidence type="ECO:0000259" key="8">
    <source>
        <dbReference type="Pfam" id="PF06560"/>
    </source>
</evidence>
<dbReference type="GO" id="GO:0005737">
    <property type="term" value="C:cytoplasm"/>
    <property type="evidence" value="ECO:0007669"/>
    <property type="project" value="InterPro"/>
</dbReference>
<proteinExistence type="inferred from homology"/>
<keyword evidence="9" id="KW-0413">Isomerase</keyword>
<evidence type="ECO:0000256" key="1">
    <source>
        <dbReference type="ARBA" id="ARBA00004926"/>
    </source>
</evidence>
<protein>
    <recommendedName>
        <fullName evidence="3">glucose-6-phosphate isomerase</fullName>
        <ecNumber evidence="3">5.3.1.9</ecNumber>
    </recommendedName>
</protein>
<evidence type="ECO:0000256" key="5">
    <source>
        <dbReference type="ARBA" id="ARBA00022723"/>
    </source>
</evidence>
<gene>
    <name evidence="9" type="primary">pgiA</name>
    <name evidence="9" type="ORF">KL86CLO1_12807</name>
</gene>
<comment type="pathway">
    <text evidence="1">Carbohydrate degradation; glycolysis; D-glyceraldehyde 3-phosphate and glycerone phosphate from D-glucose: step 2/4.</text>
</comment>
<evidence type="ECO:0000256" key="2">
    <source>
        <dbReference type="ARBA" id="ARBA00006542"/>
    </source>
</evidence>
<dbReference type="Gene3D" id="2.60.120.10">
    <property type="entry name" value="Jelly Rolls"/>
    <property type="match status" value="1"/>
</dbReference>
<evidence type="ECO:0000256" key="6">
    <source>
        <dbReference type="ARBA" id="ARBA00023152"/>
    </source>
</evidence>
<comment type="catalytic activity">
    <reaction evidence="7">
        <text>alpha-D-glucose 6-phosphate = beta-D-fructose 6-phosphate</text>
        <dbReference type="Rhea" id="RHEA:11816"/>
        <dbReference type="ChEBI" id="CHEBI:57634"/>
        <dbReference type="ChEBI" id="CHEBI:58225"/>
        <dbReference type="EC" id="5.3.1.9"/>
    </reaction>
</comment>
<dbReference type="InterPro" id="IPR014710">
    <property type="entry name" value="RmlC-like_jellyroll"/>
</dbReference>
<dbReference type="CDD" id="cd02218">
    <property type="entry name" value="cupin_PGI"/>
    <property type="match status" value="1"/>
</dbReference>
<dbReference type="InterPro" id="IPR010551">
    <property type="entry name" value="G6P_isomerase_prok"/>
</dbReference>
<keyword evidence="4" id="KW-0312">Gluconeogenesis</keyword>
<dbReference type="UniPathway" id="UPA00109">
    <property type="reaction ID" value="UER00181"/>
</dbReference>
<dbReference type="GO" id="GO:0006096">
    <property type="term" value="P:glycolytic process"/>
    <property type="evidence" value="ECO:0007669"/>
    <property type="project" value="UniProtKB-UniPathway"/>
</dbReference>
<evidence type="ECO:0000256" key="3">
    <source>
        <dbReference type="ARBA" id="ARBA00011952"/>
    </source>
</evidence>
<dbReference type="GO" id="GO:0004347">
    <property type="term" value="F:glucose-6-phosphate isomerase activity"/>
    <property type="evidence" value="ECO:0007669"/>
    <property type="project" value="UniProtKB-EC"/>
</dbReference>
<feature type="domain" description="Glucose-6-phosphate isomerase prokaryote" evidence="8">
    <location>
        <begin position="28"/>
        <end position="180"/>
    </location>
</feature>
<dbReference type="SUPFAM" id="SSF51182">
    <property type="entry name" value="RmlC-like cupins"/>
    <property type="match status" value="1"/>
</dbReference>
<dbReference type="EC" id="5.3.1.9" evidence="3"/>
<dbReference type="EMBL" id="FLUN01000001">
    <property type="protein sequence ID" value="SBW10005.1"/>
    <property type="molecule type" value="Genomic_DNA"/>
</dbReference>
<keyword evidence="5" id="KW-0479">Metal-binding</keyword>
<organism evidence="9">
    <name type="scientific">uncultured Eubacteriales bacterium</name>
    <dbReference type="NCBI Taxonomy" id="172733"/>
    <lineage>
        <taxon>Bacteria</taxon>
        <taxon>Bacillati</taxon>
        <taxon>Bacillota</taxon>
        <taxon>Clostridia</taxon>
        <taxon>Eubacteriales</taxon>
        <taxon>environmental samples</taxon>
    </lineage>
</organism>
<dbReference type="Pfam" id="PF06560">
    <property type="entry name" value="GPI"/>
    <property type="match status" value="1"/>
</dbReference>
<name>A0A212KEQ1_9FIRM</name>
<keyword evidence="6" id="KW-0324">Glycolysis</keyword>
<sequence length="194" mass="21693">MSDLKPFVLDFDPSSGRCESGRVQPTYRRISNMASQFADEAAARKLESEGDPLLYEFYELELPAEDGVLQFGTTTLYPGKVGDEYFMTKGHFHTILDTSEVYYGLSGHGLMMMETPEGEVKCLEVSPGDALYVPGRWAHRSINTGDEPLVMFFVYRSDAGHDYGTIESKGYRKLVVDRGGVPTLIDNPKWVKEG</sequence>
<evidence type="ECO:0000256" key="4">
    <source>
        <dbReference type="ARBA" id="ARBA00022432"/>
    </source>
</evidence>
<dbReference type="AlphaFoldDB" id="A0A212KEQ1"/>
<accession>A0A212KEQ1</accession>
<dbReference type="GO" id="GO:0046872">
    <property type="term" value="F:metal ion binding"/>
    <property type="evidence" value="ECO:0007669"/>
    <property type="project" value="UniProtKB-KW"/>
</dbReference>
<dbReference type="InterPro" id="IPR011051">
    <property type="entry name" value="RmlC_Cupin_sf"/>
</dbReference>
<dbReference type="PANTHER" id="PTHR35848:SF6">
    <property type="entry name" value="CUPIN TYPE-2 DOMAIN-CONTAINING PROTEIN"/>
    <property type="match status" value="1"/>
</dbReference>
<dbReference type="InterPro" id="IPR051610">
    <property type="entry name" value="GPI/OXD"/>
</dbReference>
<dbReference type="PANTHER" id="PTHR35848">
    <property type="entry name" value="OXALATE-BINDING PROTEIN"/>
    <property type="match status" value="1"/>
</dbReference>
<evidence type="ECO:0000313" key="9">
    <source>
        <dbReference type="EMBL" id="SBW10005.1"/>
    </source>
</evidence>